<sequence length="439" mass="45565">MKRIFFFIILAMLAVTSCKKDSKAPVTSTALKINSLWPDNGQAAMIVTINGKNFSTEPAANIVKFNGVNAVVIEASSTQLQVVSPENAGNGKVTISLNGQSADGPVFTYKEAPASEYIVSTFAGDGTAGLLNGAAADAQFRNPEGVAVDAQGNLIVVDRQNHTIRKITQAGQVTTIAGDGTAGYADGVGTAAKFSSPWKVAVDLQGNIIVADRDNFKIRKIAPDGTVSTLAGSTAGFADGSGSAAKFMQPLDVVADAQGNVYVADNTSHRIRKVTPSGMVTTLAGDGTAGFLDGTGTQTKFRNPSGLTLDQQGNIIVADRLNHRIRKITPGGIVTTVAGAGTTGLLDGDVLTAKFADPYGVVVDANGNILVAELTNARIRKITPAGQVNTLAGSSAGFADGLSVNAKFNQPTDLDVDTKGNIYVAEVTNHRIRMIRLIK</sequence>
<dbReference type="PROSITE" id="PS51125">
    <property type="entry name" value="NHL"/>
    <property type="match status" value="4"/>
</dbReference>
<dbReference type="AlphaFoldDB" id="A0A4U1GE67"/>
<dbReference type="InterPro" id="IPR014756">
    <property type="entry name" value="Ig_E-set"/>
</dbReference>
<dbReference type="InterPro" id="IPR002909">
    <property type="entry name" value="IPT_dom"/>
</dbReference>
<evidence type="ECO:0000313" key="5">
    <source>
        <dbReference type="Proteomes" id="UP000309594"/>
    </source>
</evidence>
<dbReference type="PANTHER" id="PTHR13833">
    <property type="match status" value="1"/>
</dbReference>
<dbReference type="Gene3D" id="2.120.10.30">
    <property type="entry name" value="TolB, C-terminal domain"/>
    <property type="match status" value="4"/>
</dbReference>
<dbReference type="Gene3D" id="2.60.40.10">
    <property type="entry name" value="Immunoglobulins"/>
    <property type="match status" value="1"/>
</dbReference>
<dbReference type="RefSeq" id="WP_136879964.1">
    <property type="nucleotide sequence ID" value="NZ_SWDX01000003.1"/>
</dbReference>
<feature type="repeat" description="NHL" evidence="2">
    <location>
        <begin position="235"/>
        <end position="277"/>
    </location>
</feature>
<feature type="repeat" description="NHL" evidence="2">
    <location>
        <begin position="289"/>
        <end position="331"/>
    </location>
</feature>
<feature type="repeat" description="NHL" evidence="2">
    <location>
        <begin position="135"/>
        <end position="170"/>
    </location>
</feature>
<dbReference type="SUPFAM" id="SSF81296">
    <property type="entry name" value="E set domains"/>
    <property type="match status" value="1"/>
</dbReference>
<dbReference type="Proteomes" id="UP000309594">
    <property type="component" value="Unassembled WGS sequence"/>
</dbReference>
<dbReference type="SUPFAM" id="SSF101898">
    <property type="entry name" value="NHL repeat"/>
    <property type="match status" value="1"/>
</dbReference>
<dbReference type="CDD" id="cd14953">
    <property type="entry name" value="NHL_like_1"/>
    <property type="match status" value="1"/>
</dbReference>
<dbReference type="Pfam" id="PF01436">
    <property type="entry name" value="NHL"/>
    <property type="match status" value="5"/>
</dbReference>
<organism evidence="4 5">
    <name type="scientific">Pedobacter hiemivivus</name>
    <dbReference type="NCBI Taxonomy" id="2530454"/>
    <lineage>
        <taxon>Bacteria</taxon>
        <taxon>Pseudomonadati</taxon>
        <taxon>Bacteroidota</taxon>
        <taxon>Sphingobacteriia</taxon>
        <taxon>Sphingobacteriales</taxon>
        <taxon>Sphingobacteriaceae</taxon>
        <taxon>Pedobacter</taxon>
    </lineage>
</organism>
<reference evidence="4 5" key="1">
    <citation type="submission" date="2019-04" db="EMBL/GenBank/DDBJ databases">
        <title>Pedobacter sp. RP-1-16 sp. nov., isolated from Arctic soil.</title>
        <authorList>
            <person name="Dahal R.H."/>
            <person name="Kim D.-U."/>
        </authorList>
    </citation>
    <scope>NUCLEOTIDE SEQUENCE [LARGE SCALE GENOMIC DNA]</scope>
    <source>
        <strain evidence="4 5">RP-1-16</strain>
    </source>
</reference>
<evidence type="ECO:0000256" key="1">
    <source>
        <dbReference type="ARBA" id="ARBA00022737"/>
    </source>
</evidence>
<evidence type="ECO:0000256" key="2">
    <source>
        <dbReference type="PROSITE-ProRule" id="PRU00504"/>
    </source>
</evidence>
<protein>
    <submittedName>
        <fullName evidence="4">DUF839 domain-containing protein</fullName>
    </submittedName>
</protein>
<name>A0A4U1GE67_9SPHI</name>
<comment type="caution">
    <text evidence="4">The sequence shown here is derived from an EMBL/GenBank/DDBJ whole genome shotgun (WGS) entry which is preliminary data.</text>
</comment>
<dbReference type="InterPro" id="IPR001258">
    <property type="entry name" value="NHL_repeat"/>
</dbReference>
<evidence type="ECO:0000259" key="3">
    <source>
        <dbReference type="Pfam" id="PF01833"/>
    </source>
</evidence>
<feature type="domain" description="IPT/TIG" evidence="3">
    <location>
        <begin position="32"/>
        <end position="109"/>
    </location>
</feature>
<dbReference type="Pfam" id="PF01833">
    <property type="entry name" value="TIG"/>
    <property type="match status" value="1"/>
</dbReference>
<keyword evidence="1" id="KW-0677">Repeat</keyword>
<accession>A0A4U1GE67</accession>
<evidence type="ECO:0000313" key="4">
    <source>
        <dbReference type="EMBL" id="TKC62361.1"/>
    </source>
</evidence>
<dbReference type="PANTHER" id="PTHR13833:SF71">
    <property type="entry name" value="NHL DOMAIN-CONTAINING PROTEIN"/>
    <property type="match status" value="1"/>
</dbReference>
<dbReference type="CDD" id="cd00603">
    <property type="entry name" value="IPT_PCSR"/>
    <property type="match status" value="1"/>
</dbReference>
<dbReference type="InterPro" id="IPR013783">
    <property type="entry name" value="Ig-like_fold"/>
</dbReference>
<feature type="repeat" description="NHL" evidence="2">
    <location>
        <begin position="189"/>
        <end position="224"/>
    </location>
</feature>
<proteinExistence type="predicted"/>
<dbReference type="PROSITE" id="PS51257">
    <property type="entry name" value="PROKAR_LIPOPROTEIN"/>
    <property type="match status" value="1"/>
</dbReference>
<gene>
    <name evidence="4" type="ORF">FBD94_09070</name>
</gene>
<dbReference type="EMBL" id="SWDX01000003">
    <property type="protein sequence ID" value="TKC62361.1"/>
    <property type="molecule type" value="Genomic_DNA"/>
</dbReference>
<dbReference type="InterPro" id="IPR011042">
    <property type="entry name" value="6-blade_b-propeller_TolB-like"/>
</dbReference>